<feature type="region of interest" description="Disordered" evidence="1">
    <location>
        <begin position="1"/>
        <end position="29"/>
    </location>
</feature>
<dbReference type="Gene3D" id="3.20.20.70">
    <property type="entry name" value="Aldolase class I"/>
    <property type="match status" value="1"/>
</dbReference>
<dbReference type="Pfam" id="PF22649">
    <property type="entry name" value="Cgl0159"/>
    <property type="match status" value="1"/>
</dbReference>
<sequence length="326" mass="34467">MSTDATTQPDAATTQAELTTSANPTPTSPVIAPEAFAELRQARFTDPGAITRAWNNRSRRSIAGDDSRLFIVAADHPARGAMKVGDDALAMADRADLVTRLATALSRPGVDGVLATAEILDDLAFLGHLEGKLAVGSMNRGGLAGSSFEIDDRFTGHSVEQMARDGIDLAKTLLRINLDDPATPSALEANARAVDACAEAKIPVMLEPFMNEWVDGKVRNLLTPEAVINSIGIAQGLGATSTHTWLKIPVVDDMERVMAATTLPTLLLGGERSDDPEATFRSWEKALALPGVRGLVIGRSIIYPADGDVVSAVDRAAGLVHGKERI</sequence>
<evidence type="ECO:0000313" key="4">
    <source>
        <dbReference type="Proteomes" id="UP001064879"/>
    </source>
</evidence>
<dbReference type="Proteomes" id="UP001064879">
    <property type="component" value="Chromosome"/>
</dbReference>
<evidence type="ECO:0000259" key="2">
    <source>
        <dbReference type="Pfam" id="PF22649"/>
    </source>
</evidence>
<accession>A0ABY5SM64</accession>
<feature type="compositionally biased region" description="Low complexity" evidence="1">
    <location>
        <begin position="1"/>
        <end position="16"/>
    </location>
</feature>
<reference evidence="3" key="1">
    <citation type="submission" date="2022-03" db="EMBL/GenBank/DDBJ databases">
        <title>Brevibacterium spongiae sp. nov., isolated from marine sponge.</title>
        <authorList>
            <person name="Li Z."/>
            <person name="Zhang M."/>
        </authorList>
    </citation>
    <scope>NUCLEOTIDE SEQUENCE</scope>
    <source>
        <strain evidence="3">WHS-Z9</strain>
    </source>
</reference>
<organism evidence="3 4">
    <name type="scientific">Brevibacterium spongiae</name>
    <dbReference type="NCBI Taxonomy" id="2909672"/>
    <lineage>
        <taxon>Bacteria</taxon>
        <taxon>Bacillati</taxon>
        <taxon>Actinomycetota</taxon>
        <taxon>Actinomycetes</taxon>
        <taxon>Micrococcales</taxon>
        <taxon>Brevibacteriaceae</taxon>
        <taxon>Brevibacterium</taxon>
    </lineage>
</organism>
<keyword evidence="4" id="KW-1185">Reference proteome</keyword>
<feature type="domain" description="Cgl0159-like" evidence="2">
    <location>
        <begin position="68"/>
        <end position="317"/>
    </location>
</feature>
<dbReference type="InterPro" id="IPR054574">
    <property type="entry name" value="Cgl0159_dom"/>
</dbReference>
<proteinExistence type="predicted"/>
<protein>
    <submittedName>
        <fullName evidence="3">Deoxyribose-phosphate aldolase</fullName>
    </submittedName>
</protein>
<evidence type="ECO:0000313" key="3">
    <source>
        <dbReference type="EMBL" id="UVI35618.1"/>
    </source>
</evidence>
<name>A0ABY5SM64_9MICO</name>
<dbReference type="EMBL" id="CP093443">
    <property type="protein sequence ID" value="UVI35618.1"/>
    <property type="molecule type" value="Genomic_DNA"/>
</dbReference>
<evidence type="ECO:0000256" key="1">
    <source>
        <dbReference type="SAM" id="MobiDB-lite"/>
    </source>
</evidence>
<dbReference type="SUPFAM" id="SSF51569">
    <property type="entry name" value="Aldolase"/>
    <property type="match status" value="1"/>
</dbReference>
<dbReference type="InterPro" id="IPR013785">
    <property type="entry name" value="Aldolase_TIM"/>
</dbReference>
<gene>
    <name evidence="3" type="ORF">L1F31_16085</name>
</gene>